<dbReference type="Proteomes" id="UP000292958">
    <property type="component" value="Unassembled WGS sequence"/>
</dbReference>
<keyword evidence="2" id="KW-1185">Reference proteome</keyword>
<gene>
    <name evidence="1" type="ORF">BDD14_5779</name>
</gene>
<name>A0A4Q7YFB5_9BACT</name>
<sequence length="80" mass="8620">MTTPQLCTLSNGICGRRLSMAGAETFYLDILLRVATHAFNAWVGHARRAPTGDTDPSAPPLAQHLLHIADLVGNQVQLAR</sequence>
<dbReference type="AlphaFoldDB" id="A0A4Q7YFB5"/>
<evidence type="ECO:0000313" key="2">
    <source>
        <dbReference type="Proteomes" id="UP000292958"/>
    </source>
</evidence>
<organism evidence="1 2">
    <name type="scientific">Edaphobacter modestus</name>
    <dbReference type="NCBI Taxonomy" id="388466"/>
    <lineage>
        <taxon>Bacteria</taxon>
        <taxon>Pseudomonadati</taxon>
        <taxon>Acidobacteriota</taxon>
        <taxon>Terriglobia</taxon>
        <taxon>Terriglobales</taxon>
        <taxon>Acidobacteriaceae</taxon>
        <taxon>Edaphobacter</taxon>
    </lineage>
</organism>
<protein>
    <submittedName>
        <fullName evidence="1">Uncharacterized protein</fullName>
    </submittedName>
</protein>
<dbReference type="EMBL" id="SHKW01000002">
    <property type="protein sequence ID" value="RZU35688.1"/>
    <property type="molecule type" value="Genomic_DNA"/>
</dbReference>
<reference evidence="1 2" key="1">
    <citation type="submission" date="2019-02" db="EMBL/GenBank/DDBJ databases">
        <title>Genomic Encyclopedia of Archaeal and Bacterial Type Strains, Phase II (KMG-II): from individual species to whole genera.</title>
        <authorList>
            <person name="Goeker M."/>
        </authorList>
    </citation>
    <scope>NUCLEOTIDE SEQUENCE [LARGE SCALE GENOMIC DNA]</scope>
    <source>
        <strain evidence="1 2">DSM 18101</strain>
    </source>
</reference>
<comment type="caution">
    <text evidence="1">The sequence shown here is derived from an EMBL/GenBank/DDBJ whole genome shotgun (WGS) entry which is preliminary data.</text>
</comment>
<accession>A0A4Q7YFB5</accession>
<proteinExistence type="predicted"/>
<evidence type="ECO:0000313" key="1">
    <source>
        <dbReference type="EMBL" id="RZU35688.1"/>
    </source>
</evidence>